<evidence type="ECO:0000313" key="1">
    <source>
        <dbReference type="EMBL" id="KAK5628447.1"/>
    </source>
</evidence>
<proteinExistence type="predicted"/>
<dbReference type="EMBL" id="JAWHQM010000008">
    <property type="protein sequence ID" value="KAK5628447.1"/>
    <property type="molecule type" value="Genomic_DNA"/>
</dbReference>
<evidence type="ECO:0000313" key="2">
    <source>
        <dbReference type="Proteomes" id="UP001305414"/>
    </source>
</evidence>
<protein>
    <submittedName>
        <fullName evidence="1">Uncharacterized protein</fullName>
    </submittedName>
</protein>
<sequence>MASPLLAVPLEIRRHIYGFCIPQKLTFDCSDDMYYQNRPVGWIEPLRHINESYDRYTSDDENFLDGVEYLHSEWKGKGKLSPLEEIEEICTEDSLVEKDGSDGSSMEDDLGLCGLESLQFPPSSSHMSSLPALLLLCRQINEEVEIMLYEGNTFTVDIHCQSQYYLERQFTKRNRERMRNIILVIRPIGVPYEPDSLMDPDIWDTVLGNLISLGVIIEQPEPPLLEWLEDSEKETTGNFLTFLRDRKREAVGQWMTWLLPIFEYLVRAVPKQTEIVVDVTEEEDTVQTLEFFQKGPFRFQRLPAADAISNKVEFAWESGSRESFYRDVVDEGPASCKDVINDSDYDYYYSD</sequence>
<dbReference type="PANTHER" id="PTHR42085:SF7">
    <property type="entry name" value="F-BOX DOMAIN-CONTAINING PROTEIN"/>
    <property type="match status" value="1"/>
</dbReference>
<reference evidence="1 2" key="1">
    <citation type="submission" date="2023-10" db="EMBL/GenBank/DDBJ databases">
        <title>Draft genome sequence of Xylaria bambusicola isolate GMP-LS, the root and basal stem rot pathogen of sugarcane in Indonesia.</title>
        <authorList>
            <person name="Selvaraj P."/>
            <person name="Muralishankar V."/>
            <person name="Muruganantham S."/>
            <person name="Sp S."/>
            <person name="Haryani S."/>
            <person name="Lau K.J.X."/>
            <person name="Naqvi N.I."/>
        </authorList>
    </citation>
    <scope>NUCLEOTIDE SEQUENCE [LARGE SCALE GENOMIC DNA]</scope>
    <source>
        <strain evidence="1">GMP-LS</strain>
    </source>
</reference>
<comment type="caution">
    <text evidence="1">The sequence shown here is derived from an EMBL/GenBank/DDBJ whole genome shotgun (WGS) entry which is preliminary data.</text>
</comment>
<dbReference type="Proteomes" id="UP001305414">
    <property type="component" value="Unassembled WGS sequence"/>
</dbReference>
<name>A0AAN7Z469_9PEZI</name>
<dbReference type="AlphaFoldDB" id="A0AAN7Z469"/>
<gene>
    <name evidence="1" type="ORF">RRF57_004162</name>
</gene>
<dbReference type="InterPro" id="IPR038883">
    <property type="entry name" value="AN11006-like"/>
</dbReference>
<organism evidence="1 2">
    <name type="scientific">Xylaria bambusicola</name>
    <dbReference type="NCBI Taxonomy" id="326684"/>
    <lineage>
        <taxon>Eukaryota</taxon>
        <taxon>Fungi</taxon>
        <taxon>Dikarya</taxon>
        <taxon>Ascomycota</taxon>
        <taxon>Pezizomycotina</taxon>
        <taxon>Sordariomycetes</taxon>
        <taxon>Xylariomycetidae</taxon>
        <taxon>Xylariales</taxon>
        <taxon>Xylariaceae</taxon>
        <taxon>Xylaria</taxon>
    </lineage>
</organism>
<keyword evidence="2" id="KW-1185">Reference proteome</keyword>
<dbReference type="PANTHER" id="PTHR42085">
    <property type="entry name" value="F-BOX DOMAIN-CONTAINING PROTEIN"/>
    <property type="match status" value="1"/>
</dbReference>
<accession>A0AAN7Z469</accession>